<accession>A0AAV2SBM3</accession>
<organism evidence="1 2">
    <name type="scientific">Meganyctiphanes norvegica</name>
    <name type="common">Northern krill</name>
    <name type="synonym">Thysanopoda norvegica</name>
    <dbReference type="NCBI Taxonomy" id="48144"/>
    <lineage>
        <taxon>Eukaryota</taxon>
        <taxon>Metazoa</taxon>
        <taxon>Ecdysozoa</taxon>
        <taxon>Arthropoda</taxon>
        <taxon>Crustacea</taxon>
        <taxon>Multicrustacea</taxon>
        <taxon>Malacostraca</taxon>
        <taxon>Eumalacostraca</taxon>
        <taxon>Eucarida</taxon>
        <taxon>Euphausiacea</taxon>
        <taxon>Euphausiidae</taxon>
        <taxon>Meganyctiphanes</taxon>
    </lineage>
</organism>
<protein>
    <recommendedName>
        <fullName evidence="3">Neurofibromin</fullName>
    </recommendedName>
</protein>
<reference evidence="1 2" key="1">
    <citation type="submission" date="2024-05" db="EMBL/GenBank/DDBJ databases">
        <authorList>
            <person name="Wallberg A."/>
        </authorList>
    </citation>
    <scope>NUCLEOTIDE SEQUENCE [LARGE SCALE GENOMIC DNA]</scope>
</reference>
<evidence type="ECO:0000313" key="1">
    <source>
        <dbReference type="EMBL" id="CAL4182418.1"/>
    </source>
</evidence>
<feature type="non-terminal residue" evidence="1">
    <location>
        <position position="1"/>
    </location>
</feature>
<gene>
    <name evidence="1" type="ORF">MNOR_LOCUS35570</name>
</gene>
<keyword evidence="2" id="KW-1185">Reference proteome</keyword>
<name>A0AAV2SBM3_MEGNR</name>
<dbReference type="Proteomes" id="UP001497623">
    <property type="component" value="Unassembled WGS sequence"/>
</dbReference>
<dbReference type="EMBL" id="CAXKWB010059987">
    <property type="protein sequence ID" value="CAL4182418.1"/>
    <property type="molecule type" value="Genomic_DNA"/>
</dbReference>
<evidence type="ECO:0008006" key="3">
    <source>
        <dbReference type="Google" id="ProtNLM"/>
    </source>
</evidence>
<evidence type="ECO:0000313" key="2">
    <source>
        <dbReference type="Proteomes" id="UP001497623"/>
    </source>
</evidence>
<proteinExistence type="predicted"/>
<sequence length="154" mass="17643">RHQTEAAAITCIKLCKIATYINLTDSSNVVFALVQSIITDLKFLLFNSVKPFSRGQNYICQDVDLMIDCFVSLFRINPHNNEALKTCLNPVSPSTYHFVLVSSLYRIITQPRLPWWPQIDIVYNKSSELRSMFTDTLNKVTQGCISHTPLRMIQ</sequence>
<dbReference type="AlphaFoldDB" id="A0AAV2SBM3"/>
<comment type="caution">
    <text evidence="1">The sequence shown here is derived from an EMBL/GenBank/DDBJ whole genome shotgun (WGS) entry which is preliminary data.</text>
</comment>
<feature type="non-terminal residue" evidence="1">
    <location>
        <position position="154"/>
    </location>
</feature>